<dbReference type="PANTHER" id="PTHR46972:SF1">
    <property type="entry name" value="FAD DEPENDENT OXIDOREDUCTASE DOMAIN-CONTAINING PROTEIN"/>
    <property type="match status" value="1"/>
</dbReference>
<dbReference type="InterPro" id="IPR002938">
    <property type="entry name" value="FAD-bd"/>
</dbReference>
<comment type="caution">
    <text evidence="6">The sequence shown here is derived from an EMBL/GenBank/DDBJ whole genome shotgun (WGS) entry which is preliminary data.</text>
</comment>
<name>A0A9P6I406_9PEZI</name>
<proteinExistence type="predicted"/>
<dbReference type="PANTHER" id="PTHR46972">
    <property type="entry name" value="MONOOXYGENASE ASQM-RELATED"/>
    <property type="match status" value="1"/>
</dbReference>
<keyword evidence="4 6" id="KW-0503">Monooxygenase</keyword>
<evidence type="ECO:0000256" key="2">
    <source>
        <dbReference type="ARBA" id="ARBA00022827"/>
    </source>
</evidence>
<dbReference type="GO" id="GO:0071949">
    <property type="term" value="F:FAD binding"/>
    <property type="evidence" value="ECO:0007669"/>
    <property type="project" value="InterPro"/>
</dbReference>
<dbReference type="EMBL" id="JAATWM020000022">
    <property type="protein sequence ID" value="KAF9875362.1"/>
    <property type="molecule type" value="Genomic_DNA"/>
</dbReference>
<evidence type="ECO:0000313" key="6">
    <source>
        <dbReference type="EMBL" id="KAF9875362.1"/>
    </source>
</evidence>
<evidence type="ECO:0000256" key="4">
    <source>
        <dbReference type="ARBA" id="ARBA00023033"/>
    </source>
</evidence>
<keyword evidence="1" id="KW-0285">Flavoprotein</keyword>
<dbReference type="Proteomes" id="UP000781932">
    <property type="component" value="Unassembled WGS sequence"/>
</dbReference>
<dbReference type="OrthoDB" id="655030at2759"/>
<dbReference type="AlphaFoldDB" id="A0A9P6I406"/>
<evidence type="ECO:0000259" key="5">
    <source>
        <dbReference type="Pfam" id="PF01494"/>
    </source>
</evidence>
<dbReference type="RefSeq" id="XP_038744823.1">
    <property type="nucleotide sequence ID" value="XM_038889899.1"/>
</dbReference>
<accession>A0A9P6I406</accession>
<dbReference type="Gene3D" id="3.50.50.60">
    <property type="entry name" value="FAD/NAD(P)-binding domain"/>
    <property type="match status" value="1"/>
</dbReference>
<evidence type="ECO:0000256" key="1">
    <source>
        <dbReference type="ARBA" id="ARBA00022630"/>
    </source>
</evidence>
<feature type="domain" description="FAD-binding" evidence="5">
    <location>
        <begin position="298"/>
        <end position="340"/>
    </location>
</feature>
<keyword evidence="7" id="KW-1185">Reference proteome</keyword>
<organism evidence="6 7">
    <name type="scientific">Colletotrichum karsti</name>
    <dbReference type="NCBI Taxonomy" id="1095194"/>
    <lineage>
        <taxon>Eukaryota</taxon>
        <taxon>Fungi</taxon>
        <taxon>Dikarya</taxon>
        <taxon>Ascomycota</taxon>
        <taxon>Pezizomycotina</taxon>
        <taxon>Sordariomycetes</taxon>
        <taxon>Hypocreomycetidae</taxon>
        <taxon>Glomerellales</taxon>
        <taxon>Glomerellaceae</taxon>
        <taxon>Colletotrichum</taxon>
        <taxon>Colletotrichum boninense species complex</taxon>
    </lineage>
</organism>
<gene>
    <name evidence="6" type="ORF">CkaCkLH20_07182</name>
</gene>
<sequence length="408" mass="44511">MARTSSSLSAPIAIVGGGPCGLVFARLLELNNIDYVVFERDASSVPTPMYQGGTLDLHPPSGQQALKDAGLFDEFKKLARWDATRFTIQNTTCTLRHSFGEGRDAPEIDRLQLRQMLLDSIPSHKIRWGHGVRSIEKEGSDWLINFSNGASASGFRLVVGADGAWSKVRPLLTAAKPEYSGKLFIEGRISHGNPSYAAALEITGPGNMMALGYGRSLSVQQVADGSYRMYAGLVAPEDLTRKTLDMADTEGTRRKLLTSPELFADFAPELKQFITDAEGPFRPWPLYRMPVSSLSWARVPGVTLIGDAAHVSTPFVGEGVNIAMYDALKLMNSIKKHCGGGVDGDFKDAAGLEKAVAEYEEDMFERAQSFISRCIMSEGIFFAEDGAQQLVDMITDVSKREEVLGDKL</sequence>
<feature type="domain" description="FAD-binding" evidence="5">
    <location>
        <begin position="11"/>
        <end position="174"/>
    </location>
</feature>
<dbReference type="InterPro" id="IPR036188">
    <property type="entry name" value="FAD/NAD-bd_sf"/>
</dbReference>
<keyword evidence="3" id="KW-0560">Oxidoreductase</keyword>
<dbReference type="GO" id="GO:0004497">
    <property type="term" value="F:monooxygenase activity"/>
    <property type="evidence" value="ECO:0007669"/>
    <property type="project" value="UniProtKB-KW"/>
</dbReference>
<evidence type="ECO:0000256" key="3">
    <source>
        <dbReference type="ARBA" id="ARBA00023002"/>
    </source>
</evidence>
<reference evidence="6" key="2">
    <citation type="submission" date="2020-11" db="EMBL/GenBank/DDBJ databases">
        <title>Whole genome sequencing of Colletotrichum sp.</title>
        <authorList>
            <person name="Li H."/>
        </authorList>
    </citation>
    <scope>NUCLEOTIDE SEQUENCE</scope>
    <source>
        <strain evidence="6">CkLH20</strain>
    </source>
</reference>
<dbReference type="GeneID" id="62162973"/>
<evidence type="ECO:0000313" key="7">
    <source>
        <dbReference type="Proteomes" id="UP000781932"/>
    </source>
</evidence>
<keyword evidence="2" id="KW-0274">FAD</keyword>
<dbReference type="SUPFAM" id="SSF51905">
    <property type="entry name" value="FAD/NAD(P)-binding domain"/>
    <property type="match status" value="1"/>
</dbReference>
<dbReference type="Pfam" id="PF01494">
    <property type="entry name" value="FAD_binding_3"/>
    <property type="match status" value="2"/>
</dbReference>
<dbReference type="PRINTS" id="PR00420">
    <property type="entry name" value="RNGMNOXGNASE"/>
</dbReference>
<reference evidence="6" key="1">
    <citation type="submission" date="2020-03" db="EMBL/GenBank/DDBJ databases">
        <authorList>
            <person name="He L."/>
        </authorList>
    </citation>
    <scope>NUCLEOTIDE SEQUENCE</scope>
    <source>
        <strain evidence="6">CkLH20</strain>
    </source>
</reference>
<protein>
    <submittedName>
        <fullName evidence="6">Monooxygenase FAD-binding protein</fullName>
    </submittedName>
</protein>